<dbReference type="Gene3D" id="3.40.50.300">
    <property type="entry name" value="P-loop containing nucleotide triphosphate hydrolases"/>
    <property type="match status" value="1"/>
</dbReference>
<sequence>MGHNIKKIIERLAEILSLKSEFNLSEQATDCSHVLHEETGMNRSFESFSALINLLVAPFKVGDAHPLVLPIVGIGGLGKTSLAKSVCDAENVKIHFDLKMEACVSDDFSLKQVIQKIIKSATGERCADLDEGLGLEELPKDVRNMISLRFLYLVTQQKRLPEGGIGCLECLQTLFIVKI</sequence>
<dbReference type="SUPFAM" id="SSF52540">
    <property type="entry name" value="P-loop containing nucleoside triphosphate hydrolases"/>
    <property type="match status" value="1"/>
</dbReference>
<name>A0A4U5QWV7_POPAL</name>
<protein>
    <recommendedName>
        <fullName evidence="2">NB-ARC domain-containing protein</fullName>
    </recommendedName>
</protein>
<gene>
    <name evidence="3" type="ORF">D5086_0000032730</name>
</gene>
<dbReference type="Pfam" id="PF00931">
    <property type="entry name" value="NB-ARC"/>
    <property type="match status" value="1"/>
</dbReference>
<evidence type="ECO:0000313" key="3">
    <source>
        <dbReference type="EMBL" id="TKS15578.1"/>
    </source>
</evidence>
<reference evidence="3" key="1">
    <citation type="submission" date="2018-10" db="EMBL/GenBank/DDBJ databases">
        <title>Population genomic analysis revealed the cold adaptation of white poplar.</title>
        <authorList>
            <person name="Liu Y.-J."/>
        </authorList>
    </citation>
    <scope>NUCLEOTIDE SEQUENCE [LARGE SCALE GENOMIC DNA]</scope>
    <source>
        <strain evidence="3">PAL-ZL1</strain>
    </source>
</reference>
<organism evidence="3">
    <name type="scientific">Populus alba</name>
    <name type="common">White poplar</name>
    <dbReference type="NCBI Taxonomy" id="43335"/>
    <lineage>
        <taxon>Eukaryota</taxon>
        <taxon>Viridiplantae</taxon>
        <taxon>Streptophyta</taxon>
        <taxon>Embryophyta</taxon>
        <taxon>Tracheophyta</taxon>
        <taxon>Spermatophyta</taxon>
        <taxon>Magnoliopsida</taxon>
        <taxon>eudicotyledons</taxon>
        <taxon>Gunneridae</taxon>
        <taxon>Pentapetalae</taxon>
        <taxon>rosids</taxon>
        <taxon>fabids</taxon>
        <taxon>Malpighiales</taxon>
        <taxon>Salicaceae</taxon>
        <taxon>Saliceae</taxon>
        <taxon>Populus</taxon>
    </lineage>
</organism>
<comment type="caution">
    <text evidence="3">The sequence shown here is derived from an EMBL/GenBank/DDBJ whole genome shotgun (WGS) entry which is preliminary data.</text>
</comment>
<dbReference type="InterPro" id="IPR002182">
    <property type="entry name" value="NB-ARC"/>
</dbReference>
<dbReference type="GO" id="GO:0043531">
    <property type="term" value="F:ADP binding"/>
    <property type="evidence" value="ECO:0007669"/>
    <property type="project" value="InterPro"/>
</dbReference>
<dbReference type="GO" id="GO:0006952">
    <property type="term" value="P:defense response"/>
    <property type="evidence" value="ECO:0007669"/>
    <property type="project" value="UniProtKB-KW"/>
</dbReference>
<evidence type="ECO:0000259" key="2">
    <source>
        <dbReference type="Pfam" id="PF00931"/>
    </source>
</evidence>
<dbReference type="PANTHER" id="PTHR36766:SF50">
    <property type="entry name" value="DISEASE RESISTANCE PROTEIN RGA3"/>
    <property type="match status" value="1"/>
</dbReference>
<dbReference type="EMBL" id="RCHU01000088">
    <property type="protein sequence ID" value="TKS15578.1"/>
    <property type="molecule type" value="Genomic_DNA"/>
</dbReference>
<keyword evidence="1" id="KW-0611">Plant defense</keyword>
<accession>A0A4U5QWV7</accession>
<proteinExistence type="predicted"/>
<dbReference type="PANTHER" id="PTHR36766">
    <property type="entry name" value="PLANT BROAD-SPECTRUM MILDEW RESISTANCE PROTEIN RPW8"/>
    <property type="match status" value="1"/>
</dbReference>
<dbReference type="STRING" id="43335.A0A4U5QWV7"/>
<evidence type="ECO:0000256" key="1">
    <source>
        <dbReference type="ARBA" id="ARBA00022821"/>
    </source>
</evidence>
<dbReference type="AlphaFoldDB" id="A0A4U5QWV7"/>
<feature type="domain" description="NB-ARC" evidence="2">
    <location>
        <begin position="65"/>
        <end position="122"/>
    </location>
</feature>
<dbReference type="InterPro" id="IPR027417">
    <property type="entry name" value="P-loop_NTPase"/>
</dbReference>